<evidence type="ECO:0000313" key="2">
    <source>
        <dbReference type="EMBL" id="MDE8770799.1"/>
    </source>
</evidence>
<evidence type="ECO:0000256" key="1">
    <source>
        <dbReference type="ARBA" id="ARBA00022801"/>
    </source>
</evidence>
<accession>A0AAJ1JJP2</accession>
<keyword evidence="1 2" id="KW-0378">Hydrolase</keyword>
<dbReference type="EMBL" id="JAREJI010000011">
    <property type="protein sequence ID" value="MDE8770799.1"/>
    <property type="molecule type" value="Genomic_DNA"/>
</dbReference>
<sequence>MNVESITSQHTVAKQIKPSFTDTLLGSIKSIQNKIKSSAPKVHATLNGEKKIESRIPGKMFQLAMEYQEAFPPHHNVHTSSLDSLLSMENDPKKPIIDYFDRVIVIGDSLSDSEKRMYHKSKGLIPRSSQYYKGKFTNGSVWTEFLTMPSIMQSVAFHKGISHDPKVTLINRAEGGAPCASYSTSSPKFRFLSNMEKQIKGLNFTEKDLVIVFIGANDYLTYHKTDVNFVVLSQKKSIEKMVQKGARKILVMGIPDLSQTPYAKKVAEKNPKYRQEMQRISIEHNHKLRQLVELMNLQQPCRIMFFDVNNTMDNIMNVVNNINARKPGSYEVNKAFSHGYIFGNAPLEIDPHYVFVDEVHPTQEIHHIIAMELHHFIYKNFNPQNKSILISEP</sequence>
<dbReference type="Gene3D" id="3.40.50.1110">
    <property type="entry name" value="SGNH hydrolase"/>
    <property type="match status" value="1"/>
</dbReference>
<dbReference type="Pfam" id="PF00657">
    <property type="entry name" value="Lipase_GDSL"/>
    <property type="match status" value="1"/>
</dbReference>
<dbReference type="InterPro" id="IPR036514">
    <property type="entry name" value="SGNH_hydro_sf"/>
</dbReference>
<comment type="caution">
    <text evidence="2">The sequence shown here is derived from an EMBL/GenBank/DDBJ whole genome shotgun (WGS) entry which is preliminary data.</text>
</comment>
<dbReference type="AlphaFoldDB" id="A0AAJ1JJP2"/>
<dbReference type="InterPro" id="IPR051058">
    <property type="entry name" value="GDSL_Est/Lipase"/>
</dbReference>
<name>A0AAJ1JJP2_PROST</name>
<dbReference type="PANTHER" id="PTHR45648">
    <property type="entry name" value="GDSL LIPASE/ACYLHYDROLASE FAMILY PROTEIN (AFU_ORTHOLOGUE AFUA_4G14700)"/>
    <property type="match status" value="1"/>
</dbReference>
<dbReference type="CDD" id="cd01846">
    <property type="entry name" value="fatty_acyltransferase_like"/>
    <property type="match status" value="1"/>
</dbReference>
<dbReference type="Proteomes" id="UP001163056">
    <property type="component" value="Unassembled WGS sequence"/>
</dbReference>
<gene>
    <name evidence="2" type="ORF">PZS58_14965</name>
</gene>
<dbReference type="PANTHER" id="PTHR45648:SF5">
    <property type="entry name" value="OS04G0577300 PROTEIN"/>
    <property type="match status" value="1"/>
</dbReference>
<dbReference type="RefSeq" id="WP_088498806.1">
    <property type="nucleotide sequence ID" value="NZ_AP022374.1"/>
</dbReference>
<reference evidence="2 3" key="1">
    <citation type="submission" date="2023-03" db="EMBL/GenBank/DDBJ databases">
        <title>WGS of NDM-producing Providencia thailandensis from Ukrainian patients.</title>
        <authorList>
            <person name="Zabicka D."/>
            <person name="Izdebski R."/>
            <person name="Urbanowicz P."/>
            <person name="Biedrzycka M."/>
            <person name="Guzek A."/>
            <person name="Gniadkowski M."/>
        </authorList>
    </citation>
    <scope>NUCLEOTIDE SEQUENCE [LARGE SCALE GENOMIC DNA]</scope>
    <source>
        <strain evidence="2 3">8015-22</strain>
    </source>
</reference>
<proteinExistence type="predicted"/>
<dbReference type="GO" id="GO:0016788">
    <property type="term" value="F:hydrolase activity, acting on ester bonds"/>
    <property type="evidence" value="ECO:0007669"/>
    <property type="project" value="InterPro"/>
</dbReference>
<protein>
    <submittedName>
        <fullName evidence="2">SGNH/GDSL hydrolase family protein</fullName>
    </submittedName>
</protein>
<evidence type="ECO:0000313" key="3">
    <source>
        <dbReference type="Proteomes" id="UP001163056"/>
    </source>
</evidence>
<dbReference type="SUPFAM" id="SSF52266">
    <property type="entry name" value="SGNH hydrolase"/>
    <property type="match status" value="1"/>
</dbReference>
<organism evidence="2 3">
    <name type="scientific">Providencia stuartii</name>
    <dbReference type="NCBI Taxonomy" id="588"/>
    <lineage>
        <taxon>Bacteria</taxon>
        <taxon>Pseudomonadati</taxon>
        <taxon>Pseudomonadota</taxon>
        <taxon>Gammaproteobacteria</taxon>
        <taxon>Enterobacterales</taxon>
        <taxon>Morganellaceae</taxon>
        <taxon>Providencia</taxon>
    </lineage>
</organism>
<dbReference type="InterPro" id="IPR001087">
    <property type="entry name" value="GDSL"/>
</dbReference>